<accession>A0ACB9QD95</accession>
<protein>
    <submittedName>
        <fullName evidence="1">Uncharacterized protein</fullName>
    </submittedName>
</protein>
<reference evidence="2" key="1">
    <citation type="journal article" date="2023" name="Front. Plant Sci.">
        <title>Chromosomal-level genome assembly of Melastoma candidum provides insights into trichome evolution.</title>
        <authorList>
            <person name="Zhong Y."/>
            <person name="Wu W."/>
            <person name="Sun C."/>
            <person name="Zou P."/>
            <person name="Liu Y."/>
            <person name="Dai S."/>
            <person name="Zhou R."/>
        </authorList>
    </citation>
    <scope>NUCLEOTIDE SEQUENCE [LARGE SCALE GENOMIC DNA]</scope>
</reference>
<dbReference type="Proteomes" id="UP001057402">
    <property type="component" value="Chromosome 6"/>
</dbReference>
<evidence type="ECO:0000313" key="1">
    <source>
        <dbReference type="EMBL" id="KAI4363762.1"/>
    </source>
</evidence>
<proteinExistence type="predicted"/>
<organism evidence="1 2">
    <name type="scientific">Melastoma candidum</name>
    <dbReference type="NCBI Taxonomy" id="119954"/>
    <lineage>
        <taxon>Eukaryota</taxon>
        <taxon>Viridiplantae</taxon>
        <taxon>Streptophyta</taxon>
        <taxon>Embryophyta</taxon>
        <taxon>Tracheophyta</taxon>
        <taxon>Spermatophyta</taxon>
        <taxon>Magnoliopsida</taxon>
        <taxon>eudicotyledons</taxon>
        <taxon>Gunneridae</taxon>
        <taxon>Pentapetalae</taxon>
        <taxon>rosids</taxon>
        <taxon>malvids</taxon>
        <taxon>Myrtales</taxon>
        <taxon>Melastomataceae</taxon>
        <taxon>Melastomatoideae</taxon>
        <taxon>Melastomateae</taxon>
        <taxon>Melastoma</taxon>
    </lineage>
</organism>
<keyword evidence="2" id="KW-1185">Reference proteome</keyword>
<comment type="caution">
    <text evidence="1">The sequence shown here is derived from an EMBL/GenBank/DDBJ whole genome shotgun (WGS) entry which is preliminary data.</text>
</comment>
<gene>
    <name evidence="1" type="ORF">MLD38_019937</name>
</gene>
<name>A0ACB9QD95_9MYRT</name>
<sequence length="336" mass="38276">MRARKKIYLRQRAIRYTAPFQPHVKVQQEIVNLFQLWLIRPAIYGFHYCIVFGRQSLHQIPQPKVEDSRWRRRFIPISQSLPHFAGAFAADNLTQRFSRLKQYLGNGSIDRAVDELQEGDEGEGKWRLLGKEYQLPRPRCRLVLSPDPQRPCKEENPSCPYFYWYGDHSNTTGDFAFETFTVNLTSSNGVSEYPRDENVMFDCGHWNRGLFQGAAGLLGLGRGPLSFSSQLQSIYGHSFSYCLVDHNSDSSVSSKLIFGEDKDFLSHPSINFTSFVPVKETPIDTFYYVQVKSILVGGEQLDIPKETWKFGSDGSGGTIIDSGATLSYFVEPPTRS</sequence>
<evidence type="ECO:0000313" key="2">
    <source>
        <dbReference type="Proteomes" id="UP001057402"/>
    </source>
</evidence>
<dbReference type="EMBL" id="CM042885">
    <property type="protein sequence ID" value="KAI4363762.1"/>
    <property type="molecule type" value="Genomic_DNA"/>
</dbReference>